<dbReference type="AlphaFoldDB" id="A0A2Z4LMR5"/>
<sequence>MTKKELEHKKHYFRNAASDARKVVSKGNMFMLAIGIIIGTAFSAVVSSLANDVIMEAIKSIWKGADGDLEKWTLSNGVKIGKFLGALLNFVVVSLFIFATLMIIYSIKNIHDYRKHKNDPITEEPAPEPTHEELMLAELKKMNQLLAENQATKQKEK</sequence>
<keyword evidence="2" id="KW-0812">Transmembrane</keyword>
<name>A0A2Z4LMR5_9BACT</name>
<dbReference type="PANTHER" id="PTHR30266:SF2">
    <property type="entry name" value="LARGE-CONDUCTANCE MECHANOSENSITIVE CHANNEL"/>
    <property type="match status" value="1"/>
</dbReference>
<keyword evidence="6" id="KW-1185">Reference proteome</keyword>
<evidence type="ECO:0000256" key="1">
    <source>
        <dbReference type="ARBA" id="ARBA00004141"/>
    </source>
</evidence>
<dbReference type="GO" id="GO:0008381">
    <property type="term" value="F:mechanosensitive monoatomic ion channel activity"/>
    <property type="evidence" value="ECO:0007669"/>
    <property type="project" value="TreeGrafter"/>
</dbReference>
<evidence type="ECO:0000256" key="3">
    <source>
        <dbReference type="ARBA" id="ARBA00022989"/>
    </source>
</evidence>
<accession>A0A2Z4LMR5</accession>
<dbReference type="OrthoDB" id="401231at2"/>
<dbReference type="InterPro" id="IPR036019">
    <property type="entry name" value="MscL_channel"/>
</dbReference>
<dbReference type="EMBL" id="CP030103">
    <property type="protein sequence ID" value="AWX42944.1"/>
    <property type="molecule type" value="Genomic_DNA"/>
</dbReference>
<evidence type="ECO:0000313" key="5">
    <source>
        <dbReference type="EMBL" id="AWX42944.1"/>
    </source>
</evidence>
<keyword evidence="3" id="KW-1133">Transmembrane helix</keyword>
<dbReference type="Gene3D" id="1.10.1200.120">
    <property type="entry name" value="Large-conductance mechanosensitive channel, MscL, domain 1"/>
    <property type="match status" value="1"/>
</dbReference>
<evidence type="ECO:0000256" key="2">
    <source>
        <dbReference type="ARBA" id="ARBA00022692"/>
    </source>
</evidence>
<keyword evidence="4" id="KW-0472">Membrane</keyword>
<organism evidence="5 6">
    <name type="scientific">Metamycoplasma cloacale</name>
    <dbReference type="NCBI Taxonomy" id="92401"/>
    <lineage>
        <taxon>Bacteria</taxon>
        <taxon>Bacillati</taxon>
        <taxon>Mycoplasmatota</taxon>
        <taxon>Mycoplasmoidales</taxon>
        <taxon>Metamycoplasmataceae</taxon>
        <taxon>Metamycoplasma</taxon>
    </lineage>
</organism>
<reference evidence="6" key="1">
    <citation type="submission" date="2018-06" db="EMBL/GenBank/DDBJ databases">
        <title>Complete genome sequences of Mycoplasma anatis, M. anseris and M. cloacale type strains.</title>
        <authorList>
            <person name="Grozner D."/>
            <person name="Forro B."/>
            <person name="Sulyok K.M."/>
            <person name="Marton S."/>
            <person name="Kreizinger Z."/>
            <person name="Banyai K."/>
            <person name="Gyuranecz M."/>
        </authorList>
    </citation>
    <scope>NUCLEOTIDE SEQUENCE [LARGE SCALE GENOMIC DNA]</scope>
    <source>
        <strain evidence="6">NCTC 10199</strain>
    </source>
</reference>
<dbReference type="PANTHER" id="PTHR30266">
    <property type="entry name" value="MECHANOSENSITIVE CHANNEL MSCL"/>
    <property type="match status" value="1"/>
</dbReference>
<proteinExistence type="predicted"/>
<comment type="subcellular location">
    <subcellularLocation>
        <location evidence="1">Membrane</location>
        <topology evidence="1">Multi-pass membrane protein</topology>
    </subcellularLocation>
</comment>
<evidence type="ECO:0000313" key="6">
    <source>
        <dbReference type="Proteomes" id="UP000249865"/>
    </source>
</evidence>
<protein>
    <submittedName>
        <fullName evidence="5">MscL family protein</fullName>
    </submittedName>
</protein>
<dbReference type="KEGG" id="mclo:DK849_02645"/>
<dbReference type="InterPro" id="IPR037673">
    <property type="entry name" value="MSC/AndL"/>
</dbReference>
<dbReference type="Proteomes" id="UP000249865">
    <property type="component" value="Chromosome"/>
</dbReference>
<dbReference type="SUPFAM" id="SSF81330">
    <property type="entry name" value="Gated mechanosensitive channel"/>
    <property type="match status" value="1"/>
</dbReference>
<dbReference type="GO" id="GO:0016020">
    <property type="term" value="C:membrane"/>
    <property type="evidence" value="ECO:0007669"/>
    <property type="project" value="UniProtKB-SubCell"/>
</dbReference>
<dbReference type="Pfam" id="PF01741">
    <property type="entry name" value="MscL"/>
    <property type="match status" value="1"/>
</dbReference>
<dbReference type="RefSeq" id="WP_029330121.1">
    <property type="nucleotide sequence ID" value="NZ_CP030103.1"/>
</dbReference>
<evidence type="ECO:0000256" key="4">
    <source>
        <dbReference type="ARBA" id="ARBA00023136"/>
    </source>
</evidence>
<gene>
    <name evidence="5" type="ORF">DK849_02645</name>
</gene>